<keyword evidence="2" id="KW-0472">Membrane</keyword>
<evidence type="ECO:0000256" key="2">
    <source>
        <dbReference type="SAM" id="Phobius"/>
    </source>
</evidence>
<organism evidence="3 4">
    <name type="scientific">Pseudomyxococcus hansupus</name>
    <dbReference type="NCBI Taxonomy" id="1297742"/>
    <lineage>
        <taxon>Bacteria</taxon>
        <taxon>Pseudomonadati</taxon>
        <taxon>Myxococcota</taxon>
        <taxon>Myxococcia</taxon>
        <taxon>Myxococcales</taxon>
        <taxon>Cystobacterineae</taxon>
        <taxon>Myxococcaceae</taxon>
        <taxon>Pseudomyxococcus</taxon>
    </lineage>
</organism>
<dbReference type="EMBL" id="CP012109">
    <property type="protein sequence ID" value="AKQ68901.1"/>
    <property type="molecule type" value="Genomic_DNA"/>
</dbReference>
<dbReference type="Proteomes" id="UP000009026">
    <property type="component" value="Chromosome"/>
</dbReference>
<proteinExistence type="predicted"/>
<dbReference type="AlphaFoldDB" id="A0A0H4WZN1"/>
<dbReference type="OrthoDB" id="5495803at2"/>
<reference evidence="3 4" key="1">
    <citation type="journal article" date="2016" name="PLoS ONE">
        <title>Complete Genome Sequence and Comparative Genomics of a Novel Myxobacterium Myxococcus hansupus.</title>
        <authorList>
            <person name="Sharma G."/>
            <person name="Narwani T."/>
            <person name="Subramanian S."/>
        </authorList>
    </citation>
    <scope>NUCLEOTIDE SEQUENCE [LARGE SCALE GENOMIC DNA]</scope>
    <source>
        <strain evidence="4">mixupus</strain>
    </source>
</reference>
<feature type="transmembrane region" description="Helical" evidence="2">
    <location>
        <begin position="12"/>
        <end position="30"/>
    </location>
</feature>
<dbReference type="KEGG" id="mym:A176_005813"/>
<evidence type="ECO:0000313" key="4">
    <source>
        <dbReference type="Proteomes" id="UP000009026"/>
    </source>
</evidence>
<dbReference type="PATRIC" id="fig|1297742.4.peg.5909"/>
<evidence type="ECO:0000256" key="1">
    <source>
        <dbReference type="SAM" id="MobiDB-lite"/>
    </source>
</evidence>
<keyword evidence="2" id="KW-1133">Transmembrane helix</keyword>
<accession>A0A0H4WZN1</accession>
<sequence>MAGVATSLTIRLPALLFSVAVVGALIGFSWEHAVHRGGSIENEWSPPGLGADGSPSSGEDWIHTPEDVAVLKRALEHFPPYPKGSRPEALAADYLGAGAPMAVAWFSTEDSPAQVLEHYAQVLLDKGLPVLRQEYEGQGGYVGYWSPATEEIRLVSTLAQGGETLVFVSAGQVGPLLERAAAVPEWLPVPANLQETRTVNFNLEGTSHHVVTGQLQEGSPSTAAERYLAQFREKGWTVGTPEPMAATGVAFEVVRETVSGRAVLRERSQGPGVELHLTLLRRSVAP</sequence>
<protein>
    <submittedName>
        <fullName evidence="3">Uncharacterized protein</fullName>
    </submittedName>
</protein>
<dbReference type="RefSeq" id="WP_002635208.1">
    <property type="nucleotide sequence ID" value="NZ_CP012109.1"/>
</dbReference>
<feature type="region of interest" description="Disordered" evidence="1">
    <location>
        <begin position="41"/>
        <end position="60"/>
    </location>
</feature>
<keyword evidence="2" id="KW-0812">Transmembrane</keyword>
<name>A0A0H4WZN1_9BACT</name>
<gene>
    <name evidence="3" type="ORF">A176_005813</name>
</gene>
<keyword evidence="4" id="KW-1185">Reference proteome</keyword>
<dbReference type="STRING" id="1297742.A176_005813"/>
<evidence type="ECO:0000313" key="3">
    <source>
        <dbReference type="EMBL" id="AKQ68901.1"/>
    </source>
</evidence>